<proteinExistence type="predicted"/>
<protein>
    <recommendedName>
        <fullName evidence="3">Lipoprotein</fullName>
    </recommendedName>
</protein>
<dbReference type="EMBL" id="AP024684">
    <property type="protein sequence ID" value="BCX45746.1"/>
    <property type="molecule type" value="Genomic_DNA"/>
</dbReference>
<name>A0ABN6GX52_9GAMM</name>
<keyword evidence="2" id="KW-1185">Reference proteome</keyword>
<organism evidence="1 2">
    <name type="scientific">Stenotrophomonas pavanii</name>
    <dbReference type="NCBI Taxonomy" id="487698"/>
    <lineage>
        <taxon>Bacteria</taxon>
        <taxon>Pseudomonadati</taxon>
        <taxon>Pseudomonadota</taxon>
        <taxon>Gammaproteobacteria</taxon>
        <taxon>Lysobacterales</taxon>
        <taxon>Lysobacteraceae</taxon>
        <taxon>Stenotrophomonas</taxon>
    </lineage>
</organism>
<dbReference type="Proteomes" id="UP000825066">
    <property type="component" value="Chromosome"/>
</dbReference>
<reference evidence="1 2" key="1">
    <citation type="submission" date="2021-05" db="EMBL/GenBank/DDBJ databases">
        <title>Complete Genome Sequence of Stenotrophomonas pavanii strain Y.</title>
        <authorList>
            <person name="Dohra H."/>
            <person name="Mohad Din A.R.J."/>
            <person name="Suzuki K."/>
            <person name="Fatma A."/>
            <person name="Honjyo M."/>
            <person name="Nishimura T."/>
            <person name="Moriuch R."/>
            <person name="Masuda K."/>
            <person name="Minoura A."/>
            <person name="Tashiro Y."/>
            <person name="Futamata H."/>
        </authorList>
    </citation>
    <scope>NUCLEOTIDE SEQUENCE [LARGE SCALE GENOMIC DNA]</scope>
    <source>
        <strain evidence="2">Y</strain>
    </source>
</reference>
<evidence type="ECO:0000313" key="1">
    <source>
        <dbReference type="EMBL" id="BCX45746.1"/>
    </source>
</evidence>
<accession>A0ABN6GX52</accession>
<gene>
    <name evidence="1" type="ORF">STNY_R39690</name>
</gene>
<evidence type="ECO:0008006" key="3">
    <source>
        <dbReference type="Google" id="ProtNLM"/>
    </source>
</evidence>
<sequence>MHRSVISFAPKNKSPNGRLVLFRGRFTGVQVKACQSPHQLLEKLRSLQFHRGLRVLMALSLAMGLPGCRDEVQSSTYPIGQTGETCTAYKGFDRQPPEVVVAELAKRGLDSRRLVHRTVCGPITSWDILPAGASIDRIPPPDAYVNVRLLEDGSVSVSTDRP</sequence>
<evidence type="ECO:0000313" key="2">
    <source>
        <dbReference type="Proteomes" id="UP000825066"/>
    </source>
</evidence>